<dbReference type="HOGENOM" id="CLU_3334108_0_0_6"/>
<proteinExistence type="predicted"/>
<evidence type="ECO:0000313" key="1">
    <source>
        <dbReference type="EMBL" id="ACR14240.1"/>
    </source>
</evidence>
<gene>
    <name evidence="1" type="ordered locus">TERTU_1807</name>
</gene>
<dbReference type="EMBL" id="CP001614">
    <property type="protein sequence ID" value="ACR14240.1"/>
    <property type="molecule type" value="Genomic_DNA"/>
</dbReference>
<dbReference type="KEGG" id="ttu:TERTU_1807"/>
<dbReference type="AlphaFoldDB" id="C5BHS7"/>
<protein>
    <submittedName>
        <fullName evidence="1">Uncharacterized protein</fullName>
    </submittedName>
</protein>
<dbReference type="Proteomes" id="UP000009080">
    <property type="component" value="Chromosome"/>
</dbReference>
<keyword evidence="2" id="KW-1185">Reference proteome</keyword>
<evidence type="ECO:0000313" key="2">
    <source>
        <dbReference type="Proteomes" id="UP000009080"/>
    </source>
</evidence>
<name>C5BHS7_TERTT</name>
<sequence>MYQSKEPSHNKEDGFVMVGVLQNGVLLLPEKQHGPKNS</sequence>
<reference evidence="1 2" key="1">
    <citation type="journal article" date="2009" name="PLoS ONE">
        <title>The complete genome of Teredinibacter turnerae T7901: an intracellular endosymbiont of marine wood-boring bivalves (shipworms).</title>
        <authorList>
            <person name="Yang J.C."/>
            <person name="Madupu R."/>
            <person name="Durkin A.S."/>
            <person name="Ekborg N.A."/>
            <person name="Pedamallu C.S."/>
            <person name="Hostetler J.B."/>
            <person name="Radune D."/>
            <person name="Toms B.S."/>
            <person name="Henrissat B."/>
            <person name="Coutinho P.M."/>
            <person name="Schwarz S."/>
            <person name="Field L."/>
            <person name="Trindade-Silva A.E."/>
            <person name="Soares C.A.G."/>
            <person name="Elshahawi S."/>
            <person name="Hanora A."/>
            <person name="Schmidt E.W."/>
            <person name="Haygood M.G."/>
            <person name="Posfai J."/>
            <person name="Benner J."/>
            <person name="Madinger C."/>
            <person name="Nove J."/>
            <person name="Anton B."/>
            <person name="Chaudhary K."/>
            <person name="Foster J."/>
            <person name="Holman A."/>
            <person name="Kumar S."/>
            <person name="Lessard P.A."/>
            <person name="Luyten Y.A."/>
            <person name="Slatko B."/>
            <person name="Wood N."/>
            <person name="Wu B."/>
            <person name="Teplitski M."/>
            <person name="Mougous J.D."/>
            <person name="Ward N."/>
            <person name="Eisen J.A."/>
            <person name="Badger J.H."/>
            <person name="Distel D.L."/>
        </authorList>
    </citation>
    <scope>NUCLEOTIDE SEQUENCE [LARGE SCALE GENOMIC DNA]</scope>
    <source>
        <strain evidence="2">ATCC 39867 / T7901</strain>
    </source>
</reference>
<accession>C5BHS7</accession>
<dbReference type="STRING" id="377629.TERTU_1807"/>
<organism evidence="1 2">
    <name type="scientific">Teredinibacter turnerae (strain ATCC 39867 / T7901)</name>
    <dbReference type="NCBI Taxonomy" id="377629"/>
    <lineage>
        <taxon>Bacteria</taxon>
        <taxon>Pseudomonadati</taxon>
        <taxon>Pseudomonadota</taxon>
        <taxon>Gammaproteobacteria</taxon>
        <taxon>Cellvibrionales</taxon>
        <taxon>Cellvibrionaceae</taxon>
        <taxon>Teredinibacter</taxon>
    </lineage>
</organism>